<dbReference type="PANTHER" id="PTHR46580:SF4">
    <property type="entry name" value="ATP_GTP-BINDING PROTEIN"/>
    <property type="match status" value="1"/>
</dbReference>
<comment type="caution">
    <text evidence="3">The sequence shown here is derived from an EMBL/GenBank/DDBJ whole genome shotgun (WGS) entry which is preliminary data.</text>
</comment>
<dbReference type="OrthoDB" id="974255at2"/>
<organism evidence="3 4">
    <name type="scientific">Neolewinella marina</name>
    <dbReference type="NCBI Taxonomy" id="438751"/>
    <lineage>
        <taxon>Bacteria</taxon>
        <taxon>Pseudomonadati</taxon>
        <taxon>Bacteroidota</taxon>
        <taxon>Saprospiria</taxon>
        <taxon>Saprospirales</taxon>
        <taxon>Lewinellaceae</taxon>
        <taxon>Neolewinella</taxon>
    </lineage>
</organism>
<accession>A0A2G0CGR1</accession>
<dbReference type="EMBL" id="PDLO01000002">
    <property type="protein sequence ID" value="PHK99107.1"/>
    <property type="molecule type" value="Genomic_DNA"/>
</dbReference>
<dbReference type="Gene3D" id="2.60.40.4070">
    <property type="match status" value="1"/>
</dbReference>
<dbReference type="Proteomes" id="UP000226437">
    <property type="component" value="Unassembled WGS sequence"/>
</dbReference>
<proteinExistence type="predicted"/>
<dbReference type="AlphaFoldDB" id="A0A2G0CGR1"/>
<dbReference type="SUPFAM" id="SSF69318">
    <property type="entry name" value="Integrin alpha N-terminal domain"/>
    <property type="match status" value="1"/>
</dbReference>
<evidence type="ECO:0000256" key="1">
    <source>
        <dbReference type="ARBA" id="ARBA00022729"/>
    </source>
</evidence>
<keyword evidence="4" id="KW-1185">Reference proteome</keyword>
<evidence type="ECO:0000313" key="3">
    <source>
        <dbReference type="EMBL" id="PHK99107.1"/>
    </source>
</evidence>
<feature type="signal peptide" evidence="2">
    <location>
        <begin position="1"/>
        <end position="23"/>
    </location>
</feature>
<name>A0A2G0CGR1_9BACT</name>
<dbReference type="NCBIfam" id="TIGR04183">
    <property type="entry name" value="Por_Secre_tail"/>
    <property type="match status" value="1"/>
</dbReference>
<evidence type="ECO:0000256" key="2">
    <source>
        <dbReference type="SAM" id="SignalP"/>
    </source>
</evidence>
<feature type="chain" id="PRO_5013692820" description="Secretion system C-terminal sorting domain-containing protein" evidence="2">
    <location>
        <begin position="24"/>
        <end position="537"/>
    </location>
</feature>
<dbReference type="Pfam" id="PF13517">
    <property type="entry name" value="FG-GAP_3"/>
    <property type="match status" value="3"/>
</dbReference>
<dbReference type="InterPro" id="IPR026444">
    <property type="entry name" value="Secre_tail"/>
</dbReference>
<evidence type="ECO:0008006" key="5">
    <source>
        <dbReference type="Google" id="ProtNLM"/>
    </source>
</evidence>
<dbReference type="Gene3D" id="2.130.10.130">
    <property type="entry name" value="Integrin alpha, N-terminal"/>
    <property type="match status" value="2"/>
</dbReference>
<dbReference type="InterPro" id="IPR028994">
    <property type="entry name" value="Integrin_alpha_N"/>
</dbReference>
<dbReference type="PANTHER" id="PTHR46580">
    <property type="entry name" value="SENSOR KINASE-RELATED"/>
    <property type="match status" value="1"/>
</dbReference>
<keyword evidence="1 2" id="KW-0732">Signal</keyword>
<dbReference type="InterPro" id="IPR013517">
    <property type="entry name" value="FG-GAP"/>
</dbReference>
<sequence>MNFHKTLFLTFLLIAMLPSGVNGQQSEDYFAIQAWSPVPEPYVANATALDLGADGDLDIVYPNRNELTVLENDGAGNFTQRPGLRTLDPDLPIDWPRDLAVADFNGDGIDDLFIADHGDEPAGVPFEDWPGGQSHLFLQTAEGKLVDVTADRLPRETSFTHATAVGDVTGDGAPDIFLASYVNIGSHPEARFYINDGTGHFSSEPSRIPHHLRQNYPSAELADIDLDGDLDLILGGNPVQARDALLLNDGSGQFSLATETALPLRFADSEIPAGDWRKSEWATWNIEAADFNADGYPDLVMGTLFDRSSTQHPNSNPGLETRIQLLLNQRDGTFRDATELVDQDLAAVAGYNSPWVLFSYPTDLNDDGFTDLVVNVWNGGTRLFYNDRGQRFIDKSELIPQLVDSWTLALPGDFTGDGAIDLAVLVDRGEGPYLAVNKQAFSTAATNPEGPQLSALEAFPNPGRSSTTIRYSVQSPGKVTIEVFDLLGQRVATLADGRHGAGEHSIRLAAPGLADGEYVVTMTTQTGVSSVRVSLVR</sequence>
<dbReference type="RefSeq" id="WP_099105724.1">
    <property type="nucleotide sequence ID" value="NZ_JAATJF010000002.1"/>
</dbReference>
<reference evidence="3 4" key="1">
    <citation type="submission" date="2017-10" db="EMBL/GenBank/DDBJ databases">
        <title>The draft genome sequence of Lewinella marina KCTC 32374.</title>
        <authorList>
            <person name="Wang K."/>
        </authorList>
    </citation>
    <scope>NUCLEOTIDE SEQUENCE [LARGE SCALE GENOMIC DNA]</scope>
    <source>
        <strain evidence="3 4">MKG-38</strain>
    </source>
</reference>
<gene>
    <name evidence="3" type="ORF">CGL56_06500</name>
</gene>
<protein>
    <recommendedName>
        <fullName evidence="5">Secretion system C-terminal sorting domain-containing protein</fullName>
    </recommendedName>
</protein>
<evidence type="ECO:0000313" key="4">
    <source>
        <dbReference type="Proteomes" id="UP000226437"/>
    </source>
</evidence>